<comment type="similarity">
    <text evidence="1 8 9">Belongs to the class-I aminoacyl-tRNA synthetase family.</text>
</comment>
<evidence type="ECO:0000256" key="3">
    <source>
        <dbReference type="ARBA" id="ARBA00022741"/>
    </source>
</evidence>
<feature type="binding site" evidence="8">
    <location>
        <position position="188"/>
    </location>
    <ligand>
        <name>ATP</name>
        <dbReference type="ChEBI" id="CHEBI:30616"/>
    </ligand>
</feature>
<dbReference type="InterPro" id="IPR002306">
    <property type="entry name" value="Trp-tRNA-ligase"/>
</dbReference>
<dbReference type="GO" id="GO:0005829">
    <property type="term" value="C:cytosol"/>
    <property type="evidence" value="ECO:0007669"/>
    <property type="project" value="TreeGrafter"/>
</dbReference>
<comment type="subcellular location">
    <subcellularLocation>
        <location evidence="8">Cytoplasm</location>
    </subcellularLocation>
</comment>
<evidence type="ECO:0000313" key="11">
    <source>
        <dbReference type="Proteomes" id="UP000183203"/>
    </source>
</evidence>
<comment type="subunit">
    <text evidence="8">Homodimer.</text>
</comment>
<keyword evidence="6 8" id="KW-0030">Aminoacyl-tRNA synthetase</keyword>
<dbReference type="EMBL" id="FMYG01000001">
    <property type="protein sequence ID" value="SDB87663.1"/>
    <property type="molecule type" value="Genomic_DNA"/>
</dbReference>
<evidence type="ECO:0000256" key="7">
    <source>
        <dbReference type="ARBA" id="ARBA00049929"/>
    </source>
</evidence>
<gene>
    <name evidence="8" type="primary">trpS</name>
    <name evidence="10" type="ORF">SAMN05216418_0880</name>
</gene>
<proteinExistence type="inferred from homology"/>
<evidence type="ECO:0000256" key="1">
    <source>
        <dbReference type="ARBA" id="ARBA00005594"/>
    </source>
</evidence>
<dbReference type="InterPro" id="IPR014729">
    <property type="entry name" value="Rossmann-like_a/b/a_fold"/>
</dbReference>
<accession>A0A1G6H0H9</accession>
<dbReference type="NCBIfam" id="TIGR00233">
    <property type="entry name" value="trpS"/>
    <property type="match status" value="1"/>
</dbReference>
<dbReference type="FunFam" id="1.10.240.10:FF:000002">
    <property type="entry name" value="Tryptophan--tRNA ligase"/>
    <property type="match status" value="1"/>
</dbReference>
<dbReference type="SUPFAM" id="SSF52374">
    <property type="entry name" value="Nucleotidylyl transferase"/>
    <property type="match status" value="1"/>
</dbReference>
<reference evidence="10 11" key="1">
    <citation type="submission" date="2016-09" db="EMBL/GenBank/DDBJ databases">
        <authorList>
            <person name="Capua I."/>
            <person name="De Benedictis P."/>
            <person name="Joannis T."/>
            <person name="Lombin L.H."/>
            <person name="Cattoli G."/>
        </authorList>
    </citation>
    <scope>NUCLEOTIDE SEQUENCE [LARGE SCALE GENOMIC DNA]</scope>
    <source>
        <strain evidence="10 11">NIO-1002</strain>
    </source>
</reference>
<sequence>MTQQRLYSGMQPSADSLQIGNYIGALLQWRDLQDEYDAFFSVVDLHALTQPGDPAERREKTRRTAAQYIAAGIEPSRSTLYVQSHVPAHAELQWVLSTLTGFGEAGRMTQFKDKSARYGTDATNVGLFTYPVLMAADILLYQTDVVPVGDDQKQHIELTRDLAERFNQRFGETFTVPKPVIQRETARIYDLQNPTSKMSKSAESDAGVLWLLDEPKVSAKKIMRAVTDSEGAVRFDRDAKPGVSNLLVIYSALTGRDIAAIEDEYAGRGYGDFKKGLAEVVVNEFEPVRERALELLADPAELDRVLAVNAEKAASVAEKTLADVYDRIGLLRRG</sequence>
<name>A0A1G6H0H9_9MICO</name>
<dbReference type="InterPro" id="IPR050203">
    <property type="entry name" value="Trp-tRNA_synthetase"/>
</dbReference>
<keyword evidence="4 8" id="KW-0067">ATP-binding</keyword>
<feature type="binding site" evidence="8">
    <location>
        <begin position="197"/>
        <end position="201"/>
    </location>
    <ligand>
        <name>ATP</name>
        <dbReference type="ChEBI" id="CHEBI:30616"/>
    </ligand>
</feature>
<dbReference type="GO" id="GO:0005524">
    <property type="term" value="F:ATP binding"/>
    <property type="evidence" value="ECO:0007669"/>
    <property type="project" value="UniProtKB-UniRule"/>
</dbReference>
<protein>
    <recommendedName>
        <fullName evidence="8">Tryptophan--tRNA ligase</fullName>
        <ecNumber evidence="8">6.1.1.2</ecNumber>
    </recommendedName>
    <alternativeName>
        <fullName evidence="8">Tryptophanyl-tRNA synthetase</fullName>
        <shortName evidence="8">TrpRS</shortName>
    </alternativeName>
</protein>
<keyword evidence="3 8" id="KW-0547">Nucleotide-binding</keyword>
<dbReference type="CDD" id="cd00806">
    <property type="entry name" value="TrpRS_core"/>
    <property type="match status" value="1"/>
</dbReference>
<dbReference type="Proteomes" id="UP000183203">
    <property type="component" value="Unassembled WGS sequence"/>
</dbReference>
<evidence type="ECO:0000256" key="6">
    <source>
        <dbReference type="ARBA" id="ARBA00023146"/>
    </source>
</evidence>
<dbReference type="STRING" id="993073.AS029_03190"/>
<dbReference type="Gene3D" id="1.10.240.10">
    <property type="entry name" value="Tyrosyl-Transfer RNA Synthetase"/>
    <property type="match status" value="1"/>
</dbReference>
<dbReference type="PRINTS" id="PR01039">
    <property type="entry name" value="TRNASYNTHTRP"/>
</dbReference>
<dbReference type="Pfam" id="PF00579">
    <property type="entry name" value="tRNA-synt_1b"/>
    <property type="match status" value="1"/>
</dbReference>
<keyword evidence="5 8" id="KW-0648">Protein biosynthesis</keyword>
<dbReference type="InterPro" id="IPR024109">
    <property type="entry name" value="Trp-tRNA-ligase_bac-type"/>
</dbReference>
<dbReference type="EC" id="6.1.1.2" evidence="8"/>
<keyword evidence="2 8" id="KW-0436">Ligase</keyword>
<evidence type="ECO:0000313" key="10">
    <source>
        <dbReference type="EMBL" id="SDB87663.1"/>
    </source>
</evidence>
<comment type="function">
    <text evidence="8">Catalyzes the attachment of tryptophan to tRNA(Trp).</text>
</comment>
<evidence type="ECO:0000256" key="5">
    <source>
        <dbReference type="ARBA" id="ARBA00022917"/>
    </source>
</evidence>
<evidence type="ECO:0000256" key="8">
    <source>
        <dbReference type="HAMAP-Rule" id="MF_00140"/>
    </source>
</evidence>
<dbReference type="InterPro" id="IPR002305">
    <property type="entry name" value="aa-tRNA-synth_Ic"/>
</dbReference>
<feature type="binding site" evidence="8">
    <location>
        <begin position="20"/>
        <end position="21"/>
    </location>
    <ligand>
        <name>ATP</name>
        <dbReference type="ChEBI" id="CHEBI:30616"/>
    </ligand>
</feature>
<comment type="catalytic activity">
    <reaction evidence="7 8">
        <text>tRNA(Trp) + L-tryptophan + ATP = L-tryptophyl-tRNA(Trp) + AMP + diphosphate + H(+)</text>
        <dbReference type="Rhea" id="RHEA:24080"/>
        <dbReference type="Rhea" id="RHEA-COMP:9671"/>
        <dbReference type="Rhea" id="RHEA-COMP:9705"/>
        <dbReference type="ChEBI" id="CHEBI:15378"/>
        <dbReference type="ChEBI" id="CHEBI:30616"/>
        <dbReference type="ChEBI" id="CHEBI:33019"/>
        <dbReference type="ChEBI" id="CHEBI:57912"/>
        <dbReference type="ChEBI" id="CHEBI:78442"/>
        <dbReference type="ChEBI" id="CHEBI:78535"/>
        <dbReference type="ChEBI" id="CHEBI:456215"/>
        <dbReference type="EC" id="6.1.1.2"/>
    </reaction>
</comment>
<feature type="short sequence motif" description="'KMSKS' region" evidence="8">
    <location>
        <begin position="197"/>
        <end position="201"/>
    </location>
</feature>
<dbReference type="PANTHER" id="PTHR43766:SF1">
    <property type="entry name" value="TRYPTOPHAN--TRNA LIGASE, MITOCHONDRIAL"/>
    <property type="match status" value="1"/>
</dbReference>
<dbReference type="PANTHER" id="PTHR43766">
    <property type="entry name" value="TRYPTOPHAN--TRNA LIGASE, MITOCHONDRIAL"/>
    <property type="match status" value="1"/>
</dbReference>
<dbReference type="AlphaFoldDB" id="A0A1G6H0H9"/>
<dbReference type="HAMAP" id="MF_00140_B">
    <property type="entry name" value="Trp_tRNA_synth_B"/>
    <property type="match status" value="1"/>
</dbReference>
<feature type="binding site" evidence="8">
    <location>
        <position position="137"/>
    </location>
    <ligand>
        <name>L-tryptophan</name>
        <dbReference type="ChEBI" id="CHEBI:57912"/>
    </ligand>
</feature>
<organism evidence="10 11">
    <name type="scientific">Microbacterium enclense</name>
    <dbReference type="NCBI Taxonomy" id="993073"/>
    <lineage>
        <taxon>Bacteria</taxon>
        <taxon>Bacillati</taxon>
        <taxon>Actinomycetota</taxon>
        <taxon>Actinomycetes</taxon>
        <taxon>Micrococcales</taxon>
        <taxon>Microbacteriaceae</taxon>
        <taxon>Microbacterium</taxon>
    </lineage>
</organism>
<dbReference type="GO" id="GO:0006436">
    <property type="term" value="P:tryptophanyl-tRNA aminoacylation"/>
    <property type="evidence" value="ECO:0007669"/>
    <property type="project" value="UniProtKB-UniRule"/>
</dbReference>
<dbReference type="OrthoDB" id="9801042at2"/>
<dbReference type="Gene3D" id="3.40.50.620">
    <property type="entry name" value="HUPs"/>
    <property type="match status" value="1"/>
</dbReference>
<evidence type="ECO:0000256" key="2">
    <source>
        <dbReference type="ARBA" id="ARBA00022598"/>
    </source>
</evidence>
<comment type="caution">
    <text evidence="8">Lacks conserved residue(s) required for the propagation of feature annotation.</text>
</comment>
<dbReference type="RefSeq" id="WP_074615812.1">
    <property type="nucleotide sequence ID" value="NZ_FMYG01000001.1"/>
</dbReference>
<dbReference type="GO" id="GO:0004830">
    <property type="term" value="F:tryptophan-tRNA ligase activity"/>
    <property type="evidence" value="ECO:0007669"/>
    <property type="project" value="UniProtKB-UniRule"/>
</dbReference>
<evidence type="ECO:0000256" key="9">
    <source>
        <dbReference type="RuleBase" id="RU363036"/>
    </source>
</evidence>
<evidence type="ECO:0000256" key="4">
    <source>
        <dbReference type="ARBA" id="ARBA00022840"/>
    </source>
</evidence>
<feature type="binding site" evidence="8">
    <location>
        <begin position="149"/>
        <end position="151"/>
    </location>
    <ligand>
        <name>ATP</name>
        <dbReference type="ChEBI" id="CHEBI:30616"/>
    </ligand>
</feature>
<keyword evidence="8" id="KW-0963">Cytoplasm</keyword>
<feature type="binding site" evidence="8">
    <location>
        <begin position="11"/>
        <end position="13"/>
    </location>
    <ligand>
        <name>ATP</name>
        <dbReference type="ChEBI" id="CHEBI:30616"/>
    </ligand>
</feature>